<reference evidence="2 3" key="1">
    <citation type="submission" date="2015-09" db="EMBL/GenBank/DDBJ databases">
        <title>Genome sequence, genome mining and natural product profiling of a biocontrol bacterium Streptomyces malaysiensis F913.</title>
        <authorList>
            <person name="Xu Y."/>
            <person name="Wei J."/>
            <person name="Xie J."/>
            <person name="Li T."/>
            <person name="Zhou Z."/>
        </authorList>
    </citation>
    <scope>NUCLEOTIDE SEQUENCE [LARGE SCALE GENOMIC DNA]</scope>
    <source>
        <strain evidence="2 3">F913</strain>
    </source>
</reference>
<evidence type="ECO:0000313" key="2">
    <source>
        <dbReference type="EMBL" id="PNG96988.1"/>
    </source>
</evidence>
<comment type="caution">
    <text evidence="2">The sequence shown here is derived from an EMBL/GenBank/DDBJ whole genome shotgun (WGS) entry which is preliminary data.</text>
</comment>
<keyword evidence="1" id="KW-0732">Signal</keyword>
<keyword evidence="3" id="KW-1185">Reference proteome</keyword>
<protein>
    <recommendedName>
        <fullName evidence="4">Secreted protein</fullName>
    </recommendedName>
</protein>
<evidence type="ECO:0000313" key="3">
    <source>
        <dbReference type="Proteomes" id="UP000236520"/>
    </source>
</evidence>
<accession>A0A2J7Z9N0</accession>
<evidence type="ECO:0008006" key="4">
    <source>
        <dbReference type="Google" id="ProtNLM"/>
    </source>
</evidence>
<dbReference type="AlphaFoldDB" id="A0A2J7Z9N0"/>
<dbReference type="EMBL" id="LJIW01000001">
    <property type="protein sequence ID" value="PNG96988.1"/>
    <property type="molecule type" value="Genomic_DNA"/>
</dbReference>
<name>A0A2J7Z9N0_STRMQ</name>
<feature type="signal peptide" evidence="1">
    <location>
        <begin position="1"/>
        <end position="49"/>
    </location>
</feature>
<evidence type="ECO:0000256" key="1">
    <source>
        <dbReference type="SAM" id="SignalP"/>
    </source>
</evidence>
<feature type="chain" id="PRO_5014334853" description="Secreted protein" evidence="1">
    <location>
        <begin position="50"/>
        <end position="147"/>
    </location>
</feature>
<gene>
    <name evidence="2" type="ORF">SMF913_13013</name>
</gene>
<proteinExistence type="predicted"/>
<dbReference type="Proteomes" id="UP000236520">
    <property type="component" value="Unassembled WGS sequence"/>
</dbReference>
<sequence>MFLRTSTASGPRVTASHITQETPMLKKYLATAIAGAGLLAAFPFSAAHAATPTSASSVQVPGCPHNWTVSSAEGVASGQWCYNKDLAIGTVTDTKADGRCPYVRGYTLYGRTVDSDWAGPKGDSSPVYLDAGTGDPFVRLAMKYVNC</sequence>
<organism evidence="2 3">
    <name type="scientific">Streptomyces malaysiensis</name>
    <dbReference type="NCBI Taxonomy" id="92644"/>
    <lineage>
        <taxon>Bacteria</taxon>
        <taxon>Bacillati</taxon>
        <taxon>Actinomycetota</taxon>
        <taxon>Actinomycetes</taxon>
        <taxon>Kitasatosporales</taxon>
        <taxon>Streptomycetaceae</taxon>
        <taxon>Streptomyces</taxon>
        <taxon>Streptomyces violaceusniger group</taxon>
    </lineage>
</organism>